<reference evidence="1" key="1">
    <citation type="submission" date="2021-10" db="EMBL/GenBank/DDBJ databases">
        <authorList>
            <person name="Dean J.D."/>
            <person name="Kim M.K."/>
            <person name="Newey C.N."/>
            <person name="Stoker T.S."/>
            <person name="Thompson D.W."/>
            <person name="Grose J.H."/>
        </authorList>
    </citation>
    <scope>NUCLEOTIDE SEQUENCE</scope>
    <source>
        <strain evidence="1">BT178</strain>
    </source>
</reference>
<keyword evidence="2" id="KW-1185">Reference proteome</keyword>
<evidence type="ECO:0000313" key="2">
    <source>
        <dbReference type="Proteomes" id="UP001165296"/>
    </source>
</evidence>
<dbReference type="Proteomes" id="UP001165296">
    <property type="component" value="Unassembled WGS sequence"/>
</dbReference>
<accession>A0ABS8AYZ2</accession>
<evidence type="ECO:0000313" key="1">
    <source>
        <dbReference type="EMBL" id="MCB2411040.1"/>
    </source>
</evidence>
<dbReference type="RefSeq" id="WP_226180514.1">
    <property type="nucleotide sequence ID" value="NZ_JAJADR010000014.1"/>
</dbReference>
<sequence>MIYADEKNRDVLYRHITRLIDGIDGVGLQFKQVSLIQQTYLDLLRRIRCNLIGVAVQLAQWPAEPELKVPISLVMRTCLTDAITGLYLASFHQHEESFRNELHLLDRPYISYLNFVADNLNLERPGEDPAVVQQEAQELRDEMHRKGQHMFIADPKTGSLVPKKPGQLRATSDLTLFKDPKAVDRPLTESDMFHQINALNATQHLSYLYRLQRDLSQQHHYCPANRDTIQFDGAYFCAQWFKSLVFVQEIAGMLANLLGTDQELIKPLKQNQAELIDYLSGHNE</sequence>
<proteinExistence type="predicted"/>
<comment type="caution">
    <text evidence="1">The sequence shown here is derived from an EMBL/GenBank/DDBJ whole genome shotgun (WGS) entry which is preliminary data.</text>
</comment>
<name>A0ABS8AYZ2_9BACT</name>
<dbReference type="EMBL" id="JAJADR010000014">
    <property type="protein sequence ID" value="MCB2411040.1"/>
    <property type="molecule type" value="Genomic_DNA"/>
</dbReference>
<gene>
    <name evidence="1" type="ORF">LGH74_23840</name>
</gene>
<organism evidence="1 2">
    <name type="scientific">Hymenobacter lucidus</name>
    <dbReference type="NCBI Taxonomy" id="2880930"/>
    <lineage>
        <taxon>Bacteria</taxon>
        <taxon>Pseudomonadati</taxon>
        <taxon>Bacteroidota</taxon>
        <taxon>Cytophagia</taxon>
        <taxon>Cytophagales</taxon>
        <taxon>Hymenobacteraceae</taxon>
        <taxon>Hymenobacter</taxon>
    </lineage>
</organism>
<protein>
    <submittedName>
        <fullName evidence="1">Uncharacterized protein</fullName>
    </submittedName>
</protein>